<feature type="domain" description="NACHT" evidence="2">
    <location>
        <begin position="81"/>
        <end position="238"/>
    </location>
</feature>
<evidence type="ECO:0000313" key="3">
    <source>
        <dbReference type="EMBL" id="KAF2084499.1"/>
    </source>
</evidence>
<dbReference type="Gene3D" id="3.40.50.300">
    <property type="entry name" value="P-loop containing nucleotide triphosphate hydrolases"/>
    <property type="match status" value="1"/>
</dbReference>
<feature type="non-terminal residue" evidence="3">
    <location>
        <position position="360"/>
    </location>
</feature>
<keyword evidence="4" id="KW-1185">Reference proteome</keyword>
<comment type="caution">
    <text evidence="3">The sequence shown here is derived from an EMBL/GenBank/DDBJ whole genome shotgun (WGS) entry which is preliminary data.</text>
</comment>
<dbReference type="SUPFAM" id="SSF52540">
    <property type="entry name" value="P-loop containing nucleoside triphosphate hydrolases"/>
    <property type="match status" value="1"/>
</dbReference>
<evidence type="ECO:0000256" key="1">
    <source>
        <dbReference type="ARBA" id="ARBA00022737"/>
    </source>
</evidence>
<gene>
    <name evidence="3" type="ORF">K490DRAFT_48938</name>
</gene>
<dbReference type="PANTHER" id="PTHR10039">
    <property type="entry name" value="AMELOGENIN"/>
    <property type="match status" value="1"/>
</dbReference>
<dbReference type="InterPro" id="IPR027417">
    <property type="entry name" value="P-loop_NTPase"/>
</dbReference>
<dbReference type="InterPro" id="IPR056884">
    <property type="entry name" value="NPHP3-like_N"/>
</dbReference>
<evidence type="ECO:0000259" key="2">
    <source>
        <dbReference type="PROSITE" id="PS50837"/>
    </source>
</evidence>
<protein>
    <recommendedName>
        <fullName evidence="2">NACHT domain-containing protein</fullName>
    </recommendedName>
</protein>
<sequence length="360" mass="41800">MGAISGVHLRLDTAIRFTGSNTPDQDKIRQTILDCLKFSSMTNRFEDIEEAHRKTFNWIFEDRKEKRPFDDFVGWAENGKGVYWVTGKAGSGKSTLMKYLNEDPRTRDALEKWAGDVPLRMISFYFWSSGSMMQRSRKGLLQGILHNILLEEPELSPILFPHQHGNRPMFEEFPSHNDLKRAYRHLVEQTAVDMRLAILIDGLDEYDTETDKERSEITQILSPAFSSANIKMVLSSRPLPEFEDCFSICPKLRLHQLTEKDIASYVSDTIRSHSHMKRLEEKQPWECKRLINKIINTAAGVFLWVNLAVKSLLSGLRNCDRIENLQDRLEELPPDLENLIKHMYESIEPRYRGQVSRVIQ</sequence>
<dbReference type="Pfam" id="PF24883">
    <property type="entry name" value="NPHP3_N"/>
    <property type="match status" value="1"/>
</dbReference>
<dbReference type="OrthoDB" id="443402at2759"/>
<accession>A0A9P4HR96</accession>
<organism evidence="3 4">
    <name type="scientific">Saccharata proteae CBS 121410</name>
    <dbReference type="NCBI Taxonomy" id="1314787"/>
    <lineage>
        <taxon>Eukaryota</taxon>
        <taxon>Fungi</taxon>
        <taxon>Dikarya</taxon>
        <taxon>Ascomycota</taxon>
        <taxon>Pezizomycotina</taxon>
        <taxon>Dothideomycetes</taxon>
        <taxon>Dothideomycetes incertae sedis</taxon>
        <taxon>Botryosphaeriales</taxon>
        <taxon>Saccharataceae</taxon>
        <taxon>Saccharata</taxon>
    </lineage>
</organism>
<dbReference type="InterPro" id="IPR007111">
    <property type="entry name" value="NACHT_NTPase"/>
</dbReference>
<dbReference type="PROSITE" id="PS50837">
    <property type="entry name" value="NACHT"/>
    <property type="match status" value="1"/>
</dbReference>
<keyword evidence="1" id="KW-0677">Repeat</keyword>
<dbReference type="EMBL" id="ML978740">
    <property type="protein sequence ID" value="KAF2084499.1"/>
    <property type="molecule type" value="Genomic_DNA"/>
</dbReference>
<reference evidence="3" key="1">
    <citation type="journal article" date="2020" name="Stud. Mycol.">
        <title>101 Dothideomycetes genomes: a test case for predicting lifestyles and emergence of pathogens.</title>
        <authorList>
            <person name="Haridas S."/>
            <person name="Albert R."/>
            <person name="Binder M."/>
            <person name="Bloem J."/>
            <person name="Labutti K."/>
            <person name="Salamov A."/>
            <person name="Andreopoulos B."/>
            <person name="Baker S."/>
            <person name="Barry K."/>
            <person name="Bills G."/>
            <person name="Bluhm B."/>
            <person name="Cannon C."/>
            <person name="Castanera R."/>
            <person name="Culley D."/>
            <person name="Daum C."/>
            <person name="Ezra D."/>
            <person name="Gonzalez J."/>
            <person name="Henrissat B."/>
            <person name="Kuo A."/>
            <person name="Liang C."/>
            <person name="Lipzen A."/>
            <person name="Lutzoni F."/>
            <person name="Magnuson J."/>
            <person name="Mondo S."/>
            <person name="Nolan M."/>
            <person name="Ohm R."/>
            <person name="Pangilinan J."/>
            <person name="Park H.-J."/>
            <person name="Ramirez L."/>
            <person name="Alfaro M."/>
            <person name="Sun H."/>
            <person name="Tritt A."/>
            <person name="Yoshinaga Y."/>
            <person name="Zwiers L.-H."/>
            <person name="Turgeon B."/>
            <person name="Goodwin S."/>
            <person name="Spatafora J."/>
            <person name="Crous P."/>
            <person name="Grigoriev I."/>
        </authorList>
    </citation>
    <scope>NUCLEOTIDE SEQUENCE</scope>
    <source>
        <strain evidence="3">CBS 121410</strain>
    </source>
</reference>
<dbReference type="PANTHER" id="PTHR10039:SF5">
    <property type="entry name" value="NACHT DOMAIN-CONTAINING PROTEIN"/>
    <property type="match status" value="1"/>
</dbReference>
<proteinExistence type="predicted"/>
<name>A0A9P4HR96_9PEZI</name>
<dbReference type="AlphaFoldDB" id="A0A9P4HR96"/>
<dbReference type="Proteomes" id="UP000799776">
    <property type="component" value="Unassembled WGS sequence"/>
</dbReference>
<evidence type="ECO:0000313" key="4">
    <source>
        <dbReference type="Proteomes" id="UP000799776"/>
    </source>
</evidence>